<sequence length="69" mass="7687">METKTIAIGVMVAAGIGGLIYYLIRKAKPVPTGYICPYCEATFDTHEELEAHILFAHPGKRIPIDILWE</sequence>
<feature type="domain" description="C2H2-type" evidence="2">
    <location>
        <begin position="34"/>
        <end position="62"/>
    </location>
</feature>
<dbReference type="PROSITE" id="PS50157">
    <property type="entry name" value="ZINC_FINGER_C2H2_2"/>
    <property type="match status" value="1"/>
</dbReference>
<evidence type="ECO:0000256" key="1">
    <source>
        <dbReference type="SAM" id="Phobius"/>
    </source>
</evidence>
<dbReference type="InterPro" id="IPR013087">
    <property type="entry name" value="Znf_C2H2_type"/>
</dbReference>
<dbReference type="EMBL" id="BARV01011130">
    <property type="protein sequence ID" value="GAI04253.1"/>
    <property type="molecule type" value="Genomic_DNA"/>
</dbReference>
<evidence type="ECO:0000313" key="3">
    <source>
        <dbReference type="EMBL" id="GAI04253.1"/>
    </source>
</evidence>
<dbReference type="SMART" id="SM00355">
    <property type="entry name" value="ZnF_C2H2"/>
    <property type="match status" value="1"/>
</dbReference>
<keyword evidence="1" id="KW-0812">Transmembrane</keyword>
<accession>X1KCA7</accession>
<keyword evidence="1" id="KW-0472">Membrane</keyword>
<feature type="transmembrane region" description="Helical" evidence="1">
    <location>
        <begin position="6"/>
        <end position="24"/>
    </location>
</feature>
<gene>
    <name evidence="3" type="ORF">S06H3_21246</name>
</gene>
<dbReference type="PROSITE" id="PS00028">
    <property type="entry name" value="ZINC_FINGER_C2H2_1"/>
    <property type="match status" value="1"/>
</dbReference>
<reference evidence="3" key="1">
    <citation type="journal article" date="2014" name="Front. Microbiol.">
        <title>High frequency of phylogenetically diverse reductive dehalogenase-homologous genes in deep subseafloor sedimentary metagenomes.</title>
        <authorList>
            <person name="Kawai M."/>
            <person name="Futagami T."/>
            <person name="Toyoda A."/>
            <person name="Takaki Y."/>
            <person name="Nishi S."/>
            <person name="Hori S."/>
            <person name="Arai W."/>
            <person name="Tsubouchi T."/>
            <person name="Morono Y."/>
            <person name="Uchiyama I."/>
            <person name="Ito T."/>
            <person name="Fujiyama A."/>
            <person name="Inagaki F."/>
            <person name="Takami H."/>
        </authorList>
    </citation>
    <scope>NUCLEOTIDE SEQUENCE</scope>
    <source>
        <strain evidence="3">Expedition CK06-06</strain>
    </source>
</reference>
<protein>
    <recommendedName>
        <fullName evidence="2">C2H2-type domain-containing protein</fullName>
    </recommendedName>
</protein>
<proteinExistence type="predicted"/>
<evidence type="ECO:0000259" key="2">
    <source>
        <dbReference type="PROSITE" id="PS50157"/>
    </source>
</evidence>
<comment type="caution">
    <text evidence="3">The sequence shown here is derived from an EMBL/GenBank/DDBJ whole genome shotgun (WGS) entry which is preliminary data.</text>
</comment>
<keyword evidence="1" id="KW-1133">Transmembrane helix</keyword>
<organism evidence="3">
    <name type="scientific">marine sediment metagenome</name>
    <dbReference type="NCBI Taxonomy" id="412755"/>
    <lineage>
        <taxon>unclassified sequences</taxon>
        <taxon>metagenomes</taxon>
        <taxon>ecological metagenomes</taxon>
    </lineage>
</organism>
<dbReference type="AlphaFoldDB" id="X1KCA7"/>
<name>X1KCA7_9ZZZZ</name>